<dbReference type="InterPro" id="IPR012349">
    <property type="entry name" value="Split_barrel_FMN-bd"/>
</dbReference>
<evidence type="ECO:0000256" key="3">
    <source>
        <dbReference type="ARBA" id="ARBA00038054"/>
    </source>
</evidence>
<protein>
    <submittedName>
        <fullName evidence="5">Flavin oxidoreductase</fullName>
    </submittedName>
</protein>
<dbReference type="EMBL" id="PYLQ01000002">
    <property type="protein sequence ID" value="PST43011.1"/>
    <property type="molecule type" value="Genomic_DNA"/>
</dbReference>
<comment type="cofactor">
    <cofactor evidence="1">
        <name>FMN</name>
        <dbReference type="ChEBI" id="CHEBI:58210"/>
    </cofactor>
</comment>
<evidence type="ECO:0000313" key="6">
    <source>
        <dbReference type="Proteomes" id="UP000240974"/>
    </source>
</evidence>
<dbReference type="Proteomes" id="UP000240974">
    <property type="component" value="Unassembled WGS sequence"/>
</dbReference>
<sequence length="181" mass="20233">MRKDLGNKMQFMPLPVLMLATYDQDGKANVMNAAWGGVYDYNQVYVSLSKHKTTDNLELKKAFTLSFATKKTEKISDYFGVVSGNKEDKIAKSGVHVTPSKHVDAPIIEEYPLTLECTVESFEDGNLIGNVVNVSIDEDYLDENGKIDVDKMEIIAFDMVNNTYRVLGENVGKAFKDGFDL</sequence>
<dbReference type="InterPro" id="IPR052174">
    <property type="entry name" value="Flavoredoxin"/>
</dbReference>
<reference evidence="5 6" key="1">
    <citation type="journal article" date="2019" name="Int. J. Syst. Evol. Microbiol.">
        <title>Faecalibacillus intestinalis gen. nov., sp. nov. and Faecalibacillus faecis sp. nov., isolated from human faeces.</title>
        <authorList>
            <person name="Seo B."/>
            <person name="Jeon K."/>
            <person name="Baek I."/>
            <person name="Lee Y.M."/>
            <person name="Baek K."/>
            <person name="Ko G."/>
        </authorList>
    </citation>
    <scope>NUCLEOTIDE SEQUENCE [LARGE SCALE GENOMIC DNA]</scope>
    <source>
        <strain evidence="5 6">SNUG30099</strain>
    </source>
</reference>
<dbReference type="Pfam" id="PF01613">
    <property type="entry name" value="Flavin_Reduct"/>
    <property type="match status" value="1"/>
</dbReference>
<dbReference type="PANTHER" id="PTHR43567:SF1">
    <property type="entry name" value="FLAVOREDOXIN"/>
    <property type="match status" value="1"/>
</dbReference>
<dbReference type="AlphaFoldDB" id="A0A2T3G6E0"/>
<keyword evidence="6" id="KW-1185">Reference proteome</keyword>
<proteinExistence type="inferred from homology"/>
<dbReference type="SUPFAM" id="SSF50475">
    <property type="entry name" value="FMN-binding split barrel"/>
    <property type="match status" value="1"/>
</dbReference>
<comment type="similarity">
    <text evidence="3">Belongs to the flavoredoxin family.</text>
</comment>
<feature type="domain" description="Flavin reductase like" evidence="4">
    <location>
        <begin position="9"/>
        <end position="140"/>
    </location>
</feature>
<gene>
    <name evidence="5" type="ORF">C7U54_02435</name>
</gene>
<evidence type="ECO:0000313" key="5">
    <source>
        <dbReference type="EMBL" id="PST43011.1"/>
    </source>
</evidence>
<dbReference type="GO" id="GO:0016646">
    <property type="term" value="F:oxidoreductase activity, acting on the CH-NH group of donors, NAD or NADP as acceptor"/>
    <property type="evidence" value="ECO:0007669"/>
    <property type="project" value="UniProtKB-ARBA"/>
</dbReference>
<evidence type="ECO:0000256" key="2">
    <source>
        <dbReference type="ARBA" id="ARBA00022630"/>
    </source>
</evidence>
<organism evidence="5 6">
    <name type="scientific">Faecalibacillus intestinalis</name>
    <dbReference type="NCBI Taxonomy" id="1982626"/>
    <lineage>
        <taxon>Bacteria</taxon>
        <taxon>Bacillati</taxon>
        <taxon>Bacillota</taxon>
        <taxon>Erysipelotrichia</taxon>
        <taxon>Erysipelotrichales</taxon>
        <taxon>Coprobacillaceae</taxon>
        <taxon>Faecalibacillus</taxon>
    </lineage>
</organism>
<name>A0A2T3G6E0_9FIRM</name>
<dbReference type="Gene3D" id="2.30.110.10">
    <property type="entry name" value="Electron Transport, Fmn-binding Protein, Chain A"/>
    <property type="match status" value="1"/>
</dbReference>
<dbReference type="PANTHER" id="PTHR43567">
    <property type="entry name" value="FLAVOREDOXIN-RELATED-RELATED"/>
    <property type="match status" value="1"/>
</dbReference>
<dbReference type="RefSeq" id="WP_022002445.1">
    <property type="nucleotide sequence ID" value="NZ_DAWBZG010000368.1"/>
</dbReference>
<keyword evidence="2" id="KW-0285">Flavoprotein</keyword>
<comment type="caution">
    <text evidence="5">The sequence shown here is derived from an EMBL/GenBank/DDBJ whole genome shotgun (WGS) entry which is preliminary data.</text>
</comment>
<accession>A0A2T3G6E0</accession>
<evidence type="ECO:0000256" key="1">
    <source>
        <dbReference type="ARBA" id="ARBA00001917"/>
    </source>
</evidence>
<dbReference type="GO" id="GO:0010181">
    <property type="term" value="F:FMN binding"/>
    <property type="evidence" value="ECO:0007669"/>
    <property type="project" value="InterPro"/>
</dbReference>
<evidence type="ECO:0000259" key="4">
    <source>
        <dbReference type="Pfam" id="PF01613"/>
    </source>
</evidence>
<dbReference type="InterPro" id="IPR002563">
    <property type="entry name" value="Flavin_Rdtase-like_dom"/>
</dbReference>